<keyword evidence="2" id="KW-1185">Reference proteome</keyword>
<dbReference type="Pfam" id="PF19459">
    <property type="entry name" value="DUF5996"/>
    <property type="match status" value="1"/>
</dbReference>
<evidence type="ECO:0000313" key="1">
    <source>
        <dbReference type="EMBL" id="NEU95601.1"/>
    </source>
</evidence>
<gene>
    <name evidence="1" type="ORF">FNJ47_07100</name>
</gene>
<dbReference type="EMBL" id="VKHP01000017">
    <property type="protein sequence ID" value="NEU95601.1"/>
    <property type="molecule type" value="Genomic_DNA"/>
</dbReference>
<sequence length="314" mass="34533">MSAGKLPSNTSSSNPAAGDLWPALSWEAFEQTRYLLHVVLQVVGKLKLAGPFQAQWAEVPLWLGARGLTTGPIPYAGGVYEVRADFISHELKWFTSSGGSGQLPLGSTSVATLVDTFLARLRHAGIDASITLIPQEVSNPIPFDHDKQPRPYDRDMVNAWWHILLSTQRVMQVFQGRFTGKTQPIGLMWGTFDIRVPFYNGKPASPAPNADFVRRNAMNAELMEMGWWSGDPSYPRSAFYSFTYPQPQGIEHAKVGPSAARWDAGLGEFLLDYDDLRQSRNPDGDLLAFLESTYNAGATAAGWDSTLLGSGRPK</sequence>
<dbReference type="AlphaFoldDB" id="A0A6P1BDD8"/>
<protein>
    <submittedName>
        <fullName evidence="1">Uncharacterized protein</fullName>
    </submittedName>
</protein>
<organism evidence="1 2">
    <name type="scientific">Bradyrhizobium uaiense</name>
    <dbReference type="NCBI Taxonomy" id="2594946"/>
    <lineage>
        <taxon>Bacteria</taxon>
        <taxon>Pseudomonadati</taxon>
        <taxon>Pseudomonadota</taxon>
        <taxon>Alphaproteobacteria</taxon>
        <taxon>Hyphomicrobiales</taxon>
        <taxon>Nitrobacteraceae</taxon>
        <taxon>Bradyrhizobium</taxon>
    </lineage>
</organism>
<name>A0A6P1BDD8_9BRAD</name>
<reference evidence="1 2" key="1">
    <citation type="journal article" date="2020" name="Arch. Microbiol.">
        <title>Bradyrhizobium uaiense sp. nov., a new highly efficient cowpea symbiont.</title>
        <authorList>
            <person name="Cabral Michel D."/>
            <person name="Azarias Guimaraes A."/>
            <person name="Martins da Costa E."/>
            <person name="Soares de Carvalho T."/>
            <person name="Balsanelli E."/>
            <person name="Willems A."/>
            <person name="Maltempi de Souza E."/>
            <person name="de Souza Moreira F.M."/>
        </authorList>
    </citation>
    <scope>NUCLEOTIDE SEQUENCE [LARGE SCALE GENOMIC DNA]</scope>
    <source>
        <strain evidence="1 2">UFLA 03-164</strain>
    </source>
</reference>
<dbReference type="RefSeq" id="WP_163151986.1">
    <property type="nucleotide sequence ID" value="NZ_VKHP01000017.1"/>
</dbReference>
<dbReference type="Proteomes" id="UP000468531">
    <property type="component" value="Unassembled WGS sequence"/>
</dbReference>
<proteinExistence type="predicted"/>
<accession>A0A6P1BDD8</accession>
<dbReference type="InterPro" id="IPR046038">
    <property type="entry name" value="DUF5996"/>
</dbReference>
<comment type="caution">
    <text evidence="1">The sequence shown here is derived from an EMBL/GenBank/DDBJ whole genome shotgun (WGS) entry which is preliminary data.</text>
</comment>
<evidence type="ECO:0000313" key="2">
    <source>
        <dbReference type="Proteomes" id="UP000468531"/>
    </source>
</evidence>